<name>A0A0K1PRT9_9BACT</name>
<dbReference type="PANTHER" id="PTHR10314">
    <property type="entry name" value="CYSTATHIONINE BETA-SYNTHASE"/>
    <property type="match status" value="1"/>
</dbReference>
<keyword evidence="4" id="KW-0129">CBS domain</keyword>
<sequence>MMHGALEDITKAVGDTPIVRLNRVTEGLPPGVEIYVKCEYLNPGGSHKDRLAWNLLRRAEEAGLKPGGTIVEATSGNTGASLALLAAIRGYKCIFVMPDKMSQEKVSHLRAFGAKVVMCPTAVDADDPRSYYKVSRRIADETPNSFYANQYHNPANPEAHYLSTGPEIWKQTKGDFDVFVAGLGTGGTVSGTGKFLKEKKSDITVVGVDPVGSLYYDFVKTGRVTKPFSYKVEGIGEDFFPSTMNLKILDDIVRVDDKECFLMTRDMTRLEGLFVGGSGGAAVAGAIKWAKTNASKLAKAKKGPIKILVFLCDAGGKYVSKIFNDDWMRENGFLDEEPGIGTVADILHLRGKRKIVTTPSNAKVKDVIATLKQLGISQLPVVDKGKLQGVVGEVDLLRHLVGGTRSASSTIKELVESDYATVTPDTKLELLQGVLADARAAIVMERDAVVGIVTKIDLIEYLAKKGAEALTAKGKAPKAKASKPAPRATTKKVGKKANGAREKRA</sequence>
<dbReference type="SMART" id="SM00116">
    <property type="entry name" value="CBS"/>
    <property type="match status" value="2"/>
</dbReference>
<dbReference type="CDD" id="cd01561">
    <property type="entry name" value="CBS_like"/>
    <property type="match status" value="1"/>
</dbReference>
<dbReference type="InterPro" id="IPR050214">
    <property type="entry name" value="Cys_Synth/Cystath_Beta-Synth"/>
</dbReference>
<dbReference type="Pfam" id="PF00291">
    <property type="entry name" value="PALP"/>
    <property type="match status" value="1"/>
</dbReference>
<evidence type="ECO:0000259" key="6">
    <source>
        <dbReference type="PROSITE" id="PS51371"/>
    </source>
</evidence>
<dbReference type="AlphaFoldDB" id="A0A0K1PRT9"/>
<dbReference type="InterPro" id="IPR046342">
    <property type="entry name" value="CBS_dom_sf"/>
</dbReference>
<evidence type="ECO:0000256" key="2">
    <source>
        <dbReference type="ARBA" id="ARBA00007103"/>
    </source>
</evidence>
<dbReference type="FunFam" id="3.40.50.1100:FF:000118">
    <property type="entry name" value="Related to CYS4-cystathionine beta-synthase"/>
    <property type="match status" value="1"/>
</dbReference>
<dbReference type="STRING" id="1391654.AKJ09_02503"/>
<evidence type="ECO:0000313" key="7">
    <source>
        <dbReference type="EMBL" id="AKU95839.1"/>
    </source>
</evidence>
<proteinExistence type="inferred from homology"/>
<dbReference type="Pfam" id="PF00571">
    <property type="entry name" value="CBS"/>
    <property type="match status" value="2"/>
</dbReference>
<dbReference type="PROSITE" id="PS51371">
    <property type="entry name" value="CBS"/>
    <property type="match status" value="1"/>
</dbReference>
<dbReference type="FunFam" id="3.40.50.1100:FF:000003">
    <property type="entry name" value="Cystathionine beta-synthase"/>
    <property type="match status" value="1"/>
</dbReference>
<organism evidence="7 8">
    <name type="scientific">Labilithrix luteola</name>
    <dbReference type="NCBI Taxonomy" id="1391654"/>
    <lineage>
        <taxon>Bacteria</taxon>
        <taxon>Pseudomonadati</taxon>
        <taxon>Myxococcota</taxon>
        <taxon>Polyangia</taxon>
        <taxon>Polyangiales</taxon>
        <taxon>Labilitrichaceae</taxon>
        <taxon>Labilithrix</taxon>
    </lineage>
</organism>
<accession>A0A0K1PRT9</accession>
<comment type="similarity">
    <text evidence="2">Belongs to the cysteine synthase/cystathionine beta-synthase family.</text>
</comment>
<evidence type="ECO:0000256" key="5">
    <source>
        <dbReference type="SAM" id="MobiDB-lite"/>
    </source>
</evidence>
<dbReference type="GO" id="GO:0006534">
    <property type="term" value="P:cysteine metabolic process"/>
    <property type="evidence" value="ECO:0007669"/>
    <property type="project" value="UniProtKB-ARBA"/>
</dbReference>
<dbReference type="EMBL" id="CP012333">
    <property type="protein sequence ID" value="AKU95839.1"/>
    <property type="molecule type" value="Genomic_DNA"/>
</dbReference>
<keyword evidence="3" id="KW-0663">Pyridoxal phosphate</keyword>
<dbReference type="GO" id="GO:0044272">
    <property type="term" value="P:sulfur compound biosynthetic process"/>
    <property type="evidence" value="ECO:0007669"/>
    <property type="project" value="UniProtKB-ARBA"/>
</dbReference>
<evidence type="ECO:0000256" key="1">
    <source>
        <dbReference type="ARBA" id="ARBA00001933"/>
    </source>
</evidence>
<evidence type="ECO:0000256" key="4">
    <source>
        <dbReference type="PROSITE-ProRule" id="PRU00703"/>
    </source>
</evidence>
<keyword evidence="8" id="KW-1185">Reference proteome</keyword>
<evidence type="ECO:0000256" key="3">
    <source>
        <dbReference type="ARBA" id="ARBA00022898"/>
    </source>
</evidence>
<dbReference type="InterPro" id="IPR000644">
    <property type="entry name" value="CBS_dom"/>
</dbReference>
<protein>
    <submittedName>
        <fullName evidence="7">Cystathionine beta-synthase</fullName>
    </submittedName>
</protein>
<dbReference type="SUPFAM" id="SSF54631">
    <property type="entry name" value="CBS-domain pair"/>
    <property type="match status" value="1"/>
</dbReference>
<dbReference type="Proteomes" id="UP000064967">
    <property type="component" value="Chromosome"/>
</dbReference>
<dbReference type="PATRIC" id="fig|1391654.3.peg.2542"/>
<dbReference type="RefSeq" id="WP_146647217.1">
    <property type="nucleotide sequence ID" value="NZ_CP012333.1"/>
</dbReference>
<evidence type="ECO:0000313" key="8">
    <source>
        <dbReference type="Proteomes" id="UP000064967"/>
    </source>
</evidence>
<dbReference type="Gene3D" id="3.10.580.10">
    <property type="entry name" value="CBS-domain"/>
    <property type="match status" value="1"/>
</dbReference>
<dbReference type="InterPro" id="IPR001926">
    <property type="entry name" value="TrpB-like_PALP"/>
</dbReference>
<comment type="cofactor">
    <cofactor evidence="1">
        <name>pyridoxal 5'-phosphate</name>
        <dbReference type="ChEBI" id="CHEBI:597326"/>
    </cofactor>
</comment>
<dbReference type="Gene3D" id="3.40.50.1100">
    <property type="match status" value="2"/>
</dbReference>
<gene>
    <name evidence="7" type="ORF">AKJ09_02503</name>
</gene>
<dbReference type="SUPFAM" id="SSF53686">
    <property type="entry name" value="Tryptophan synthase beta subunit-like PLP-dependent enzymes"/>
    <property type="match status" value="1"/>
</dbReference>
<feature type="domain" description="CBS" evidence="6">
    <location>
        <begin position="351"/>
        <end position="406"/>
    </location>
</feature>
<dbReference type="OrthoDB" id="9815130at2"/>
<dbReference type="InterPro" id="IPR036052">
    <property type="entry name" value="TrpB-like_PALP_sf"/>
</dbReference>
<dbReference type="KEGG" id="llu:AKJ09_02503"/>
<reference evidence="7 8" key="1">
    <citation type="submission" date="2015-08" db="EMBL/GenBank/DDBJ databases">
        <authorList>
            <person name="Babu N.S."/>
            <person name="Beckwith C.J."/>
            <person name="Beseler K.G."/>
            <person name="Brison A."/>
            <person name="Carone J.V."/>
            <person name="Caskin T.P."/>
            <person name="Diamond M."/>
            <person name="Durham M.E."/>
            <person name="Foxe J.M."/>
            <person name="Go M."/>
            <person name="Henderson B.A."/>
            <person name="Jones I.B."/>
            <person name="McGettigan J.A."/>
            <person name="Micheletti S.J."/>
            <person name="Nasrallah M.E."/>
            <person name="Ortiz D."/>
            <person name="Piller C.R."/>
            <person name="Privatt S.R."/>
            <person name="Schneider S.L."/>
            <person name="Sharp S."/>
            <person name="Smith T.C."/>
            <person name="Stanton J.D."/>
            <person name="Ullery H.E."/>
            <person name="Wilson R.J."/>
            <person name="Serrano M.G."/>
            <person name="Buck G."/>
            <person name="Lee V."/>
            <person name="Wang Y."/>
            <person name="Carvalho R."/>
            <person name="Voegtly L."/>
            <person name="Shi R."/>
            <person name="Duckworth R."/>
            <person name="Johnson A."/>
            <person name="Loviza R."/>
            <person name="Walstead R."/>
            <person name="Shah Z."/>
            <person name="Kiflezghi M."/>
            <person name="Wade K."/>
            <person name="Ball S.L."/>
            <person name="Bradley K.W."/>
            <person name="Asai D.J."/>
            <person name="Bowman C.A."/>
            <person name="Russell D.A."/>
            <person name="Pope W.H."/>
            <person name="Jacobs-Sera D."/>
            <person name="Hendrix R.W."/>
            <person name="Hatfull G.F."/>
        </authorList>
    </citation>
    <scope>NUCLEOTIDE SEQUENCE [LARGE SCALE GENOMIC DNA]</scope>
    <source>
        <strain evidence="7 8">DSM 27648</strain>
    </source>
</reference>
<feature type="region of interest" description="Disordered" evidence="5">
    <location>
        <begin position="471"/>
        <end position="505"/>
    </location>
</feature>
<dbReference type="GO" id="GO:0009069">
    <property type="term" value="P:serine family amino acid metabolic process"/>
    <property type="evidence" value="ECO:0007669"/>
    <property type="project" value="UniProtKB-ARBA"/>
</dbReference>